<dbReference type="SMART" id="SM00645">
    <property type="entry name" value="Pept_C1"/>
    <property type="match status" value="1"/>
</dbReference>
<evidence type="ECO:0000256" key="5">
    <source>
        <dbReference type="ARBA" id="ARBA00023145"/>
    </source>
</evidence>
<sequence length="255" mass="29109">MIFMRKLTKINEHNARYERGEETFKVALNHLSDLTEEEYKKLNGYRKANRKKGSKTFTRSFNVPIPDKIDWRKRKYVTPVKNQGACGSCWAFSATGALEGQHKRKTGKLAFDYVRKNKGIDTEKSYPYEGIQGKCRFKRENIGATDRGFIDIESGNEELLKEAVASIGPISVAIDASDWKFEYYAKGVYKSEDCSNDDLNHGVLVVGYNTDPKYGDYWIVKNSWGADWGKHGYIWIARNHSNMCGIATNASYPLL</sequence>
<dbReference type="InterPro" id="IPR038765">
    <property type="entry name" value="Papain-like_cys_pep_sf"/>
</dbReference>
<dbReference type="WBParaSite" id="DME_0000421401-mRNA-1">
    <property type="protein sequence ID" value="DME_0000421401-mRNA-1"/>
    <property type="gene ID" value="DME_0000421401"/>
</dbReference>
<dbReference type="GO" id="GO:0006508">
    <property type="term" value="P:proteolysis"/>
    <property type="evidence" value="ECO:0007669"/>
    <property type="project" value="UniProtKB-KW"/>
</dbReference>
<dbReference type="PROSITE" id="PS00640">
    <property type="entry name" value="THIOL_PROTEASE_ASN"/>
    <property type="match status" value="1"/>
</dbReference>
<keyword evidence="3" id="KW-0378">Hydrolase</keyword>
<evidence type="ECO:0000313" key="11">
    <source>
        <dbReference type="Proteomes" id="UP000274756"/>
    </source>
</evidence>
<dbReference type="AlphaFoldDB" id="A0A0N4UAM6"/>
<feature type="domain" description="Cathepsin propeptide inhibitor" evidence="8">
    <location>
        <begin position="1"/>
        <end position="39"/>
    </location>
</feature>
<accession>A0A0N4UAM6</accession>
<evidence type="ECO:0000259" key="7">
    <source>
        <dbReference type="SMART" id="SM00645"/>
    </source>
</evidence>
<dbReference type="STRING" id="318479.A0A0N4UAM6"/>
<dbReference type="Gene3D" id="3.90.70.10">
    <property type="entry name" value="Cysteine proteinases"/>
    <property type="match status" value="2"/>
</dbReference>
<keyword evidence="6" id="KW-1015">Disulfide bond</keyword>
<evidence type="ECO:0000256" key="1">
    <source>
        <dbReference type="ARBA" id="ARBA00008455"/>
    </source>
</evidence>
<comment type="similarity">
    <text evidence="1">Belongs to the peptidase C1 family.</text>
</comment>
<evidence type="ECO:0000313" key="10">
    <source>
        <dbReference type="Proteomes" id="UP000038040"/>
    </source>
</evidence>
<name>A0A0N4UAM6_DRAME</name>
<keyword evidence="4" id="KW-0788">Thiol protease</keyword>
<dbReference type="InterPro" id="IPR000668">
    <property type="entry name" value="Peptidase_C1A_C"/>
</dbReference>
<evidence type="ECO:0000256" key="2">
    <source>
        <dbReference type="ARBA" id="ARBA00022670"/>
    </source>
</evidence>
<dbReference type="PANTHER" id="PTHR12411">
    <property type="entry name" value="CYSTEINE PROTEASE FAMILY C1-RELATED"/>
    <property type="match status" value="1"/>
</dbReference>
<keyword evidence="5" id="KW-0865">Zymogen</keyword>
<dbReference type="SUPFAM" id="SSF54001">
    <property type="entry name" value="Cysteine proteinases"/>
    <property type="match status" value="1"/>
</dbReference>
<protein>
    <submittedName>
        <fullName evidence="12">Pept_C1 domain-containing protein</fullName>
    </submittedName>
</protein>
<dbReference type="PROSITE" id="PS00639">
    <property type="entry name" value="THIOL_PROTEASE_HIS"/>
    <property type="match status" value="1"/>
</dbReference>
<dbReference type="GO" id="GO:0008234">
    <property type="term" value="F:cysteine-type peptidase activity"/>
    <property type="evidence" value="ECO:0007669"/>
    <property type="project" value="UniProtKB-KW"/>
</dbReference>
<reference evidence="9 11" key="2">
    <citation type="submission" date="2018-11" db="EMBL/GenBank/DDBJ databases">
        <authorList>
            <consortium name="Pathogen Informatics"/>
        </authorList>
    </citation>
    <scope>NUCLEOTIDE SEQUENCE [LARGE SCALE GENOMIC DNA]</scope>
</reference>
<dbReference type="InterPro" id="IPR025660">
    <property type="entry name" value="Pept_his_AS"/>
</dbReference>
<evidence type="ECO:0000256" key="3">
    <source>
        <dbReference type="ARBA" id="ARBA00022801"/>
    </source>
</evidence>
<dbReference type="Proteomes" id="UP000274756">
    <property type="component" value="Unassembled WGS sequence"/>
</dbReference>
<dbReference type="Pfam" id="PF00112">
    <property type="entry name" value="Peptidase_C1"/>
    <property type="match status" value="2"/>
</dbReference>
<dbReference type="Proteomes" id="UP000038040">
    <property type="component" value="Unplaced"/>
</dbReference>
<dbReference type="FunFam" id="3.90.70.10:FF:000332">
    <property type="entry name" value="Cathepsin L1"/>
    <property type="match status" value="1"/>
</dbReference>
<evidence type="ECO:0000313" key="9">
    <source>
        <dbReference type="EMBL" id="VDN58124.1"/>
    </source>
</evidence>
<dbReference type="OrthoDB" id="10253408at2759"/>
<gene>
    <name evidence="9" type="ORF">DME_LOCUS8097</name>
</gene>
<dbReference type="PRINTS" id="PR00705">
    <property type="entry name" value="PAPAIN"/>
</dbReference>
<evidence type="ECO:0000256" key="6">
    <source>
        <dbReference type="ARBA" id="ARBA00023157"/>
    </source>
</evidence>
<dbReference type="InterPro" id="IPR025661">
    <property type="entry name" value="Pept_asp_AS"/>
</dbReference>
<dbReference type="InterPro" id="IPR000169">
    <property type="entry name" value="Pept_cys_AS"/>
</dbReference>
<keyword evidence="11" id="KW-1185">Reference proteome</keyword>
<keyword evidence="2" id="KW-0645">Protease</keyword>
<evidence type="ECO:0000259" key="8">
    <source>
        <dbReference type="SMART" id="SM00848"/>
    </source>
</evidence>
<dbReference type="SMART" id="SM00848">
    <property type="entry name" value="Inhibitor_I29"/>
    <property type="match status" value="1"/>
</dbReference>
<proteinExistence type="inferred from homology"/>
<dbReference type="Gene3D" id="1.10.287.2250">
    <property type="match status" value="1"/>
</dbReference>
<feature type="domain" description="Peptidase C1A papain C-terminal" evidence="7">
    <location>
        <begin position="65"/>
        <end position="254"/>
    </location>
</feature>
<evidence type="ECO:0000256" key="4">
    <source>
        <dbReference type="ARBA" id="ARBA00022807"/>
    </source>
</evidence>
<organism evidence="10 12">
    <name type="scientific">Dracunculus medinensis</name>
    <name type="common">Guinea worm</name>
    <dbReference type="NCBI Taxonomy" id="318479"/>
    <lineage>
        <taxon>Eukaryota</taxon>
        <taxon>Metazoa</taxon>
        <taxon>Ecdysozoa</taxon>
        <taxon>Nematoda</taxon>
        <taxon>Chromadorea</taxon>
        <taxon>Rhabditida</taxon>
        <taxon>Spirurina</taxon>
        <taxon>Dracunculoidea</taxon>
        <taxon>Dracunculidae</taxon>
        <taxon>Dracunculus</taxon>
    </lineage>
</organism>
<evidence type="ECO:0000313" key="12">
    <source>
        <dbReference type="WBParaSite" id="DME_0000421401-mRNA-1"/>
    </source>
</evidence>
<dbReference type="InterPro" id="IPR013128">
    <property type="entry name" value="Peptidase_C1A"/>
</dbReference>
<dbReference type="InterPro" id="IPR039417">
    <property type="entry name" value="Peptidase_C1A_papain-like"/>
</dbReference>
<dbReference type="CDD" id="cd02248">
    <property type="entry name" value="Peptidase_C1A"/>
    <property type="match status" value="1"/>
</dbReference>
<reference evidence="12" key="1">
    <citation type="submission" date="2017-02" db="UniProtKB">
        <authorList>
            <consortium name="WormBaseParasite"/>
        </authorList>
    </citation>
    <scope>IDENTIFICATION</scope>
</reference>
<dbReference type="InterPro" id="IPR013201">
    <property type="entry name" value="Prot_inhib_I29"/>
</dbReference>
<dbReference type="PROSITE" id="PS00139">
    <property type="entry name" value="THIOL_PROTEASE_CYS"/>
    <property type="match status" value="1"/>
</dbReference>
<dbReference type="EMBL" id="UYYG01001165">
    <property type="protein sequence ID" value="VDN58124.1"/>
    <property type="molecule type" value="Genomic_DNA"/>
</dbReference>
<dbReference type="Pfam" id="PF08246">
    <property type="entry name" value="Inhibitor_I29"/>
    <property type="match status" value="1"/>
</dbReference>